<evidence type="ECO:0000313" key="3">
    <source>
        <dbReference type="Proteomes" id="UP000036987"/>
    </source>
</evidence>
<organism evidence="2 3">
    <name type="scientific">Zostera marina</name>
    <name type="common">Eelgrass</name>
    <dbReference type="NCBI Taxonomy" id="29655"/>
    <lineage>
        <taxon>Eukaryota</taxon>
        <taxon>Viridiplantae</taxon>
        <taxon>Streptophyta</taxon>
        <taxon>Embryophyta</taxon>
        <taxon>Tracheophyta</taxon>
        <taxon>Spermatophyta</taxon>
        <taxon>Magnoliopsida</taxon>
        <taxon>Liliopsida</taxon>
        <taxon>Zosteraceae</taxon>
        <taxon>Zostera</taxon>
    </lineage>
</organism>
<evidence type="ECO:0000313" key="2">
    <source>
        <dbReference type="EMBL" id="KMZ63221.1"/>
    </source>
</evidence>
<name>A0A0K9P2E7_ZOSMR</name>
<sequence length="309" mass="36559">MASKEKYEEISKKLAKIRKFISEEHAIPSRNEEESLLVSQVENFHNIYMNMYTKHGPMISVSKKSNRNEEEDKKVINLEAHILELKTRNKILEDENSNLKREIEDEVSQNKLSVENSTLRKSLSELQCQTFDLQREVEAKDEFIHQLEIENSESELVQKLQTSEAEKDKLGVDLGEVREFIESLEVQLRLTKQRFKITRSEYKDKEELRKKKVKDMHEKCRVLDDRNRDMEEKMSYIESRLNNTEECVKKMVLILTYQIQNMEVMIEESFGDFQSRLVVCYDDVRMMRDGLSLKKDDTKVRRSGTCNGN</sequence>
<dbReference type="EMBL" id="LFYR01001258">
    <property type="protein sequence ID" value="KMZ63221.1"/>
    <property type="molecule type" value="Genomic_DNA"/>
</dbReference>
<dbReference type="AlphaFoldDB" id="A0A0K9P2E7"/>
<dbReference type="Proteomes" id="UP000036987">
    <property type="component" value="Unassembled WGS sequence"/>
</dbReference>
<accession>A0A0K9P2E7</accession>
<reference evidence="3" key="1">
    <citation type="journal article" date="2016" name="Nature">
        <title>The genome of the seagrass Zostera marina reveals angiosperm adaptation to the sea.</title>
        <authorList>
            <person name="Olsen J.L."/>
            <person name="Rouze P."/>
            <person name="Verhelst B."/>
            <person name="Lin Y.-C."/>
            <person name="Bayer T."/>
            <person name="Collen J."/>
            <person name="Dattolo E."/>
            <person name="De Paoli E."/>
            <person name="Dittami S."/>
            <person name="Maumus F."/>
            <person name="Michel G."/>
            <person name="Kersting A."/>
            <person name="Lauritano C."/>
            <person name="Lohaus R."/>
            <person name="Toepel M."/>
            <person name="Tonon T."/>
            <person name="Vanneste K."/>
            <person name="Amirebrahimi M."/>
            <person name="Brakel J."/>
            <person name="Bostroem C."/>
            <person name="Chovatia M."/>
            <person name="Grimwood J."/>
            <person name="Jenkins J.W."/>
            <person name="Jueterbock A."/>
            <person name="Mraz A."/>
            <person name="Stam W.T."/>
            <person name="Tice H."/>
            <person name="Bornberg-Bauer E."/>
            <person name="Green P.J."/>
            <person name="Pearson G.A."/>
            <person name="Procaccini G."/>
            <person name="Duarte C.M."/>
            <person name="Schmutz J."/>
            <person name="Reusch T.B.H."/>
            <person name="Van de Peer Y."/>
        </authorList>
    </citation>
    <scope>NUCLEOTIDE SEQUENCE [LARGE SCALE GENOMIC DNA]</scope>
    <source>
        <strain evidence="3">cv. Finnish</strain>
    </source>
</reference>
<gene>
    <name evidence="2" type="ORF">ZOSMA_41G00650</name>
</gene>
<feature type="coiled-coil region" evidence="1">
    <location>
        <begin position="68"/>
        <end position="109"/>
    </location>
</feature>
<protein>
    <recommendedName>
        <fullName evidence="4">NAB domain-containing protein</fullName>
    </recommendedName>
</protein>
<keyword evidence="3" id="KW-1185">Reference proteome</keyword>
<proteinExistence type="predicted"/>
<keyword evidence="1" id="KW-0175">Coiled coil</keyword>
<evidence type="ECO:0008006" key="4">
    <source>
        <dbReference type="Google" id="ProtNLM"/>
    </source>
</evidence>
<evidence type="ECO:0000256" key="1">
    <source>
        <dbReference type="SAM" id="Coils"/>
    </source>
</evidence>
<comment type="caution">
    <text evidence="2">The sequence shown here is derived from an EMBL/GenBank/DDBJ whole genome shotgun (WGS) entry which is preliminary data.</text>
</comment>
<dbReference type="OrthoDB" id="10255522at2759"/>